<dbReference type="AlphaFoldDB" id="A0A8H3EEZ2"/>
<evidence type="ECO:0000256" key="1">
    <source>
        <dbReference type="SAM" id="Phobius"/>
    </source>
</evidence>
<feature type="transmembrane region" description="Helical" evidence="1">
    <location>
        <begin position="6"/>
        <end position="29"/>
    </location>
</feature>
<organism evidence="2 3">
    <name type="scientific">Heterodermia speciosa</name>
    <dbReference type="NCBI Taxonomy" id="116794"/>
    <lineage>
        <taxon>Eukaryota</taxon>
        <taxon>Fungi</taxon>
        <taxon>Dikarya</taxon>
        <taxon>Ascomycota</taxon>
        <taxon>Pezizomycotina</taxon>
        <taxon>Lecanoromycetes</taxon>
        <taxon>OSLEUM clade</taxon>
        <taxon>Lecanoromycetidae</taxon>
        <taxon>Caliciales</taxon>
        <taxon>Physciaceae</taxon>
        <taxon>Heterodermia</taxon>
    </lineage>
</organism>
<keyword evidence="1" id="KW-1133">Transmembrane helix</keyword>
<dbReference type="Proteomes" id="UP000664521">
    <property type="component" value="Unassembled WGS sequence"/>
</dbReference>
<keyword evidence="1" id="KW-0812">Transmembrane</keyword>
<dbReference type="GO" id="GO:0051285">
    <property type="term" value="C:cell cortex of cell tip"/>
    <property type="evidence" value="ECO:0007669"/>
    <property type="project" value="TreeGrafter"/>
</dbReference>
<dbReference type="GO" id="GO:0031505">
    <property type="term" value="P:fungal-type cell wall organization"/>
    <property type="evidence" value="ECO:0007669"/>
    <property type="project" value="TreeGrafter"/>
</dbReference>
<accession>A0A8H3EEZ2</accession>
<feature type="transmembrane region" description="Helical" evidence="1">
    <location>
        <begin position="191"/>
        <end position="218"/>
    </location>
</feature>
<evidence type="ECO:0000313" key="3">
    <source>
        <dbReference type="Proteomes" id="UP000664521"/>
    </source>
</evidence>
<reference evidence="2" key="1">
    <citation type="submission" date="2021-03" db="EMBL/GenBank/DDBJ databases">
        <authorList>
            <person name="Tagirdzhanova G."/>
        </authorList>
    </citation>
    <scope>NUCLEOTIDE SEQUENCE</scope>
</reference>
<gene>
    <name evidence="2" type="ORF">HETSPECPRED_005981</name>
</gene>
<feature type="transmembrane region" description="Helical" evidence="1">
    <location>
        <begin position="239"/>
        <end position="259"/>
    </location>
</feature>
<evidence type="ECO:0008006" key="4">
    <source>
        <dbReference type="Google" id="ProtNLM"/>
    </source>
</evidence>
<dbReference type="Pfam" id="PF06687">
    <property type="entry name" value="SUR7"/>
    <property type="match status" value="1"/>
</dbReference>
<dbReference type="EMBL" id="CAJPDS010000004">
    <property type="protein sequence ID" value="CAF9905891.1"/>
    <property type="molecule type" value="Genomic_DNA"/>
</dbReference>
<dbReference type="InterPro" id="IPR009571">
    <property type="entry name" value="SUR7/Rim9-like_fungi"/>
</dbReference>
<name>A0A8H3EEZ2_9LECA</name>
<feature type="transmembrane region" description="Helical" evidence="1">
    <location>
        <begin position="163"/>
        <end position="185"/>
    </location>
</feature>
<dbReference type="InterPro" id="IPR052413">
    <property type="entry name" value="SUR7_domain"/>
</dbReference>
<keyword evidence="3" id="KW-1185">Reference proteome</keyword>
<sequence length="325" mass="35879">MGKLGRFACIFTPMALTIFSLVCLIIVAIGGTNKDSSVSNGLYFFRANTSDINVNPDILETLHLPNNSLTNALLDQTTDIATNALGIKDFYHVALWNYCAGSYKKNSTGGWEEDVTYCSARKKEYWFNPVDVWHLNNTVTDQYFSTALKDGLKAYKTVAKWMYVAYIVAVIATAAEILVGISALFSRVGSLATTIVSTVSSIFVIGFALTATILYASLTGAFNTALKDYHIHGSMGKTIYVWTWLAVASSWGAGLFWLFSSCCCSGRSDRIKGYNQDKHADTQYQRMPSPMPPYQPNYQAQEHGVALNNMGSKNTAYEPFRHDAV</sequence>
<proteinExistence type="predicted"/>
<dbReference type="GO" id="GO:0005886">
    <property type="term" value="C:plasma membrane"/>
    <property type="evidence" value="ECO:0007669"/>
    <property type="project" value="InterPro"/>
</dbReference>
<dbReference type="PANTHER" id="PTHR28019:SF3">
    <property type="entry name" value="INTEGRAL MEMBRANE PROTEIN (AFU_ORTHOLOGUE AFUA_6G07470)"/>
    <property type="match status" value="1"/>
</dbReference>
<keyword evidence="1" id="KW-0472">Membrane</keyword>
<evidence type="ECO:0000313" key="2">
    <source>
        <dbReference type="EMBL" id="CAF9905891.1"/>
    </source>
</evidence>
<dbReference type="PANTHER" id="PTHR28019">
    <property type="entry name" value="CELL MEMBRANE PROTEIN YLR413W-RELATED"/>
    <property type="match status" value="1"/>
</dbReference>
<comment type="caution">
    <text evidence="2">The sequence shown here is derived from an EMBL/GenBank/DDBJ whole genome shotgun (WGS) entry which is preliminary data.</text>
</comment>
<dbReference type="OrthoDB" id="4480814at2759"/>
<protein>
    <recommendedName>
        <fullName evidence="4">Integral membrane protein</fullName>
    </recommendedName>
</protein>